<evidence type="ECO:0000313" key="2">
    <source>
        <dbReference type="EMBL" id="MTV30914.1"/>
    </source>
</evidence>
<dbReference type="AlphaFoldDB" id="A0A6N8DQ38"/>
<accession>A0A6N8DQ38</accession>
<organism evidence="2 3">
    <name type="scientific">Rhodoblastus acidophilus</name>
    <name type="common">Rhodopseudomonas acidophila</name>
    <dbReference type="NCBI Taxonomy" id="1074"/>
    <lineage>
        <taxon>Bacteria</taxon>
        <taxon>Pseudomonadati</taxon>
        <taxon>Pseudomonadota</taxon>
        <taxon>Alphaproteobacteria</taxon>
        <taxon>Hyphomicrobiales</taxon>
        <taxon>Rhodoblastaceae</taxon>
        <taxon>Rhodoblastus</taxon>
    </lineage>
</organism>
<keyword evidence="1" id="KW-0732">Signal</keyword>
<feature type="chain" id="PRO_5026743089" description="HdeA/HdeB family protein" evidence="1">
    <location>
        <begin position="24"/>
        <end position="114"/>
    </location>
</feature>
<dbReference type="RefSeq" id="WP_155445607.1">
    <property type="nucleotide sequence ID" value="NZ_JAOQNR010000004.1"/>
</dbReference>
<feature type="signal peptide" evidence="1">
    <location>
        <begin position="1"/>
        <end position="23"/>
    </location>
</feature>
<name>A0A6N8DQ38_RHOAC</name>
<sequence length="114" mass="12889">MRTPLIRAMIPVLLLATAPAATAGQWVKVNGIGAKADCANLVEWKEKDKPSYEKALQWQLGYLSSAALNLPKIDPMKNLDEEEVVRWLSNYCTNHLELNLSEVADKFLKDHRRN</sequence>
<reference evidence="2 3" key="1">
    <citation type="submission" date="2019-11" db="EMBL/GenBank/DDBJ databases">
        <title>Whole-genome sequence of a Rhodoblastus acidophilus DSM 142.</title>
        <authorList>
            <person name="Kyndt J.A."/>
            <person name="Meyer T.E."/>
        </authorList>
    </citation>
    <scope>NUCLEOTIDE SEQUENCE [LARGE SCALE GENOMIC DNA]</scope>
    <source>
        <strain evidence="2 3">DSM 142</strain>
    </source>
</reference>
<gene>
    <name evidence="2" type="ORF">GJ654_07895</name>
</gene>
<protein>
    <recommendedName>
        <fullName evidence="4">HdeA/HdeB family protein</fullName>
    </recommendedName>
</protein>
<dbReference type="Proteomes" id="UP000439113">
    <property type="component" value="Unassembled WGS sequence"/>
</dbReference>
<dbReference type="EMBL" id="WNKS01000005">
    <property type="protein sequence ID" value="MTV30914.1"/>
    <property type="molecule type" value="Genomic_DNA"/>
</dbReference>
<proteinExistence type="predicted"/>
<evidence type="ECO:0008006" key="4">
    <source>
        <dbReference type="Google" id="ProtNLM"/>
    </source>
</evidence>
<evidence type="ECO:0000313" key="3">
    <source>
        <dbReference type="Proteomes" id="UP000439113"/>
    </source>
</evidence>
<comment type="caution">
    <text evidence="2">The sequence shown here is derived from an EMBL/GenBank/DDBJ whole genome shotgun (WGS) entry which is preliminary data.</text>
</comment>
<evidence type="ECO:0000256" key="1">
    <source>
        <dbReference type="SAM" id="SignalP"/>
    </source>
</evidence>